<dbReference type="Proteomes" id="UP000001695">
    <property type="component" value="Chromosome"/>
</dbReference>
<dbReference type="InterPro" id="IPR009506">
    <property type="entry name" value="YjiS-like"/>
</dbReference>
<dbReference type="AlphaFoldDB" id="B2IDR8"/>
<sequence>MPMKFIAKKIQEWRRYRTCVRELSQLSERELADLGLCHAEIPEIAREIARH</sequence>
<feature type="domain" description="YjiS-like" evidence="1">
    <location>
        <begin position="7"/>
        <end position="41"/>
    </location>
</feature>
<gene>
    <name evidence="2" type="ordered locus">Bind_3291</name>
</gene>
<dbReference type="HOGENOM" id="CLU_178481_3_2_5"/>
<name>B2IDR8_BEII9</name>
<evidence type="ECO:0000259" key="1">
    <source>
        <dbReference type="Pfam" id="PF06568"/>
    </source>
</evidence>
<reference evidence="2 3" key="2">
    <citation type="journal article" date="2010" name="J. Bacteriol.">
        <title>Complete genome sequence of Beijerinckia indica subsp. indica.</title>
        <authorList>
            <person name="Tamas I."/>
            <person name="Dedysh S.N."/>
            <person name="Liesack W."/>
            <person name="Stott M.B."/>
            <person name="Alam M."/>
            <person name="Murrell J.C."/>
            <person name="Dunfield P.F."/>
        </authorList>
    </citation>
    <scope>NUCLEOTIDE SEQUENCE [LARGE SCALE GENOMIC DNA]</scope>
    <source>
        <strain evidence="3">ATCC 9039 / DSM 1715 / NCIMB 8712</strain>
    </source>
</reference>
<dbReference type="EMBL" id="CP001016">
    <property type="protein sequence ID" value="ACB96850.1"/>
    <property type="molecule type" value="Genomic_DNA"/>
</dbReference>
<proteinExistence type="predicted"/>
<reference evidence="3" key="1">
    <citation type="submission" date="2008-03" db="EMBL/GenBank/DDBJ databases">
        <title>Complete sequence of chromosome of Beijerinckia indica subsp. indica ATCC 9039.</title>
        <authorList>
            <consortium name="US DOE Joint Genome Institute"/>
            <person name="Copeland A."/>
            <person name="Lucas S."/>
            <person name="Lapidus A."/>
            <person name="Glavina del Rio T."/>
            <person name="Dalin E."/>
            <person name="Tice H."/>
            <person name="Bruce D."/>
            <person name="Goodwin L."/>
            <person name="Pitluck S."/>
            <person name="LaButti K."/>
            <person name="Schmutz J."/>
            <person name="Larimer F."/>
            <person name="Land M."/>
            <person name="Hauser L."/>
            <person name="Kyrpides N."/>
            <person name="Mikhailova N."/>
            <person name="Dunfield P.F."/>
            <person name="Dedysh S.N."/>
            <person name="Liesack W."/>
            <person name="Saw J.H."/>
            <person name="Alam M."/>
            <person name="Chen Y."/>
            <person name="Murrell J.C."/>
            <person name="Richardson P."/>
        </authorList>
    </citation>
    <scope>NUCLEOTIDE SEQUENCE [LARGE SCALE GENOMIC DNA]</scope>
    <source>
        <strain evidence="3">ATCC 9039 / DSM 1715 / NCIMB 8712</strain>
    </source>
</reference>
<keyword evidence="3" id="KW-1185">Reference proteome</keyword>
<protein>
    <recommendedName>
        <fullName evidence="1">YjiS-like domain-containing protein</fullName>
    </recommendedName>
</protein>
<dbReference type="Pfam" id="PF06568">
    <property type="entry name" value="YjiS-like"/>
    <property type="match status" value="1"/>
</dbReference>
<dbReference type="KEGG" id="bid:Bind_3291"/>
<evidence type="ECO:0000313" key="2">
    <source>
        <dbReference type="EMBL" id="ACB96850.1"/>
    </source>
</evidence>
<dbReference type="RefSeq" id="WP_012386198.1">
    <property type="nucleotide sequence ID" value="NC_010581.1"/>
</dbReference>
<evidence type="ECO:0000313" key="3">
    <source>
        <dbReference type="Proteomes" id="UP000001695"/>
    </source>
</evidence>
<dbReference type="STRING" id="395963.Bind_3291"/>
<accession>B2IDR8</accession>
<dbReference type="eggNOG" id="COG5457">
    <property type="taxonomic scope" value="Bacteria"/>
</dbReference>
<organism evidence="2 3">
    <name type="scientific">Beijerinckia indica subsp. indica (strain ATCC 9039 / DSM 1715 / NCIMB 8712)</name>
    <dbReference type="NCBI Taxonomy" id="395963"/>
    <lineage>
        <taxon>Bacteria</taxon>
        <taxon>Pseudomonadati</taxon>
        <taxon>Pseudomonadota</taxon>
        <taxon>Alphaproteobacteria</taxon>
        <taxon>Hyphomicrobiales</taxon>
        <taxon>Beijerinckiaceae</taxon>
        <taxon>Beijerinckia</taxon>
    </lineage>
</organism>